<keyword evidence="6" id="KW-1185">Reference proteome</keyword>
<evidence type="ECO:0000313" key="6">
    <source>
        <dbReference type="Proteomes" id="UP001168821"/>
    </source>
</evidence>
<dbReference type="InterPro" id="IPR026502">
    <property type="entry name" value="SLBP1/SLBP2"/>
</dbReference>
<dbReference type="PANTHER" id="PTHR17408">
    <property type="entry name" value="HISTONE RNA HAIRPIN-BINDING PROTEIN"/>
    <property type="match status" value="1"/>
</dbReference>
<reference evidence="5" key="1">
    <citation type="journal article" date="2023" name="G3 (Bethesda)">
        <title>Whole genome assemblies of Zophobas morio and Tenebrio molitor.</title>
        <authorList>
            <person name="Kaur S."/>
            <person name="Stinson S.A."/>
            <person name="diCenzo G.C."/>
        </authorList>
    </citation>
    <scope>NUCLEOTIDE SEQUENCE</scope>
    <source>
        <strain evidence="5">QUZm001</strain>
    </source>
</reference>
<dbReference type="EMBL" id="JALNTZ010000008">
    <property type="protein sequence ID" value="KAJ3643740.1"/>
    <property type="molecule type" value="Genomic_DNA"/>
</dbReference>
<feature type="region of interest" description="Disordered" evidence="3">
    <location>
        <begin position="134"/>
        <end position="174"/>
    </location>
</feature>
<dbReference type="GO" id="GO:0071204">
    <property type="term" value="C:histone pre-mRNA 3'end processing complex"/>
    <property type="evidence" value="ECO:0007669"/>
    <property type="project" value="TreeGrafter"/>
</dbReference>
<organism evidence="5 6">
    <name type="scientific">Zophobas morio</name>
    <dbReference type="NCBI Taxonomy" id="2755281"/>
    <lineage>
        <taxon>Eukaryota</taxon>
        <taxon>Metazoa</taxon>
        <taxon>Ecdysozoa</taxon>
        <taxon>Arthropoda</taxon>
        <taxon>Hexapoda</taxon>
        <taxon>Insecta</taxon>
        <taxon>Pterygota</taxon>
        <taxon>Neoptera</taxon>
        <taxon>Endopterygota</taxon>
        <taxon>Coleoptera</taxon>
        <taxon>Polyphaga</taxon>
        <taxon>Cucujiformia</taxon>
        <taxon>Tenebrionidae</taxon>
        <taxon>Zophobas</taxon>
    </lineage>
</organism>
<dbReference type="AlphaFoldDB" id="A0AA38HUB7"/>
<dbReference type="GO" id="GO:0007076">
    <property type="term" value="P:mitotic chromosome condensation"/>
    <property type="evidence" value="ECO:0007669"/>
    <property type="project" value="UniProtKB-ARBA"/>
</dbReference>
<comment type="similarity">
    <text evidence="1">Belongs to the SLBP family.</text>
</comment>
<dbReference type="GO" id="GO:0006398">
    <property type="term" value="P:mRNA 3'-end processing by stem-loop binding and cleavage"/>
    <property type="evidence" value="ECO:0007669"/>
    <property type="project" value="TreeGrafter"/>
</dbReference>
<dbReference type="GO" id="GO:0005737">
    <property type="term" value="C:cytoplasm"/>
    <property type="evidence" value="ECO:0007669"/>
    <property type="project" value="TreeGrafter"/>
</dbReference>
<dbReference type="GO" id="GO:0051028">
    <property type="term" value="P:mRNA transport"/>
    <property type="evidence" value="ECO:0007669"/>
    <property type="project" value="TreeGrafter"/>
</dbReference>
<evidence type="ECO:0000256" key="2">
    <source>
        <dbReference type="ARBA" id="ARBA00022884"/>
    </source>
</evidence>
<feature type="domain" description="Histone RNA hairpin-binding protein RNA-binding" evidence="4">
    <location>
        <begin position="171"/>
        <end position="239"/>
    </location>
</feature>
<keyword evidence="2" id="KW-0694">RNA-binding</keyword>
<evidence type="ECO:0000259" key="4">
    <source>
        <dbReference type="Pfam" id="PF15247"/>
    </source>
</evidence>
<gene>
    <name evidence="5" type="ORF">Zmor_026432</name>
</gene>
<dbReference type="Gene3D" id="1.10.8.1120">
    <property type="entry name" value="Histone RNA hairpin-binding protein RNA-binding domain"/>
    <property type="match status" value="1"/>
</dbReference>
<dbReference type="FunFam" id="1.10.8.1120:FF:000001">
    <property type="entry name" value="Histone RNA hairpin-binding protein-like"/>
    <property type="match status" value="1"/>
</dbReference>
<dbReference type="PANTHER" id="PTHR17408:SF0">
    <property type="entry name" value="HISTONE RNA HAIRPIN-BINDING PROTEIN"/>
    <property type="match status" value="1"/>
</dbReference>
<sequence>METIKSRFSVNTSLKNARIFDEDSEDSLANLISKNDIKEELEELAFNPFKEATSSATKEDPALKTTIKHELFDEETNFPVCTEAFENIHIKKEVLEELTSPMKIDGYENSDSNSRKSLKSARISLYKKRDSPYKSALEKLGPSSSRINNPNFDENNKTIQKKKTRKNDLETDPAVLSRRQKQIDYGKNTIGYDEYCKRVPKNQRKSDDPQTPNKYLKYSRRGWDGLIKQWRLKLHKYDPDDS</sequence>
<evidence type="ECO:0000313" key="5">
    <source>
        <dbReference type="EMBL" id="KAJ3643740.1"/>
    </source>
</evidence>
<dbReference type="Proteomes" id="UP001168821">
    <property type="component" value="Unassembled WGS sequence"/>
</dbReference>
<dbReference type="InterPro" id="IPR029344">
    <property type="entry name" value="SLBP_RNA_bind"/>
</dbReference>
<dbReference type="GO" id="GO:0003729">
    <property type="term" value="F:mRNA binding"/>
    <property type="evidence" value="ECO:0007669"/>
    <property type="project" value="InterPro"/>
</dbReference>
<comment type="caution">
    <text evidence="5">The sequence shown here is derived from an EMBL/GenBank/DDBJ whole genome shotgun (WGS) entry which is preliminary data.</text>
</comment>
<evidence type="ECO:0000256" key="3">
    <source>
        <dbReference type="SAM" id="MobiDB-lite"/>
    </source>
</evidence>
<accession>A0AA38HUB7</accession>
<evidence type="ECO:0000256" key="1">
    <source>
        <dbReference type="ARBA" id="ARBA00006151"/>
    </source>
</evidence>
<dbReference type="Pfam" id="PF15247">
    <property type="entry name" value="SLBP_RNA_bind"/>
    <property type="match status" value="1"/>
</dbReference>
<feature type="region of interest" description="Disordered" evidence="3">
    <location>
        <begin position="196"/>
        <end position="216"/>
    </location>
</feature>
<dbReference type="InterPro" id="IPR038294">
    <property type="entry name" value="SLBP_RNA_bind_sf"/>
</dbReference>
<feature type="compositionally biased region" description="Polar residues" evidence="3">
    <location>
        <begin position="142"/>
        <end position="153"/>
    </location>
</feature>
<protein>
    <recommendedName>
        <fullName evidence="4">Histone RNA hairpin-binding protein RNA-binding domain-containing protein</fullName>
    </recommendedName>
</protein>
<dbReference type="GO" id="GO:0071207">
    <property type="term" value="F:histone pre-mRNA stem-loop binding"/>
    <property type="evidence" value="ECO:0007669"/>
    <property type="project" value="TreeGrafter"/>
</dbReference>
<name>A0AA38HUB7_9CUCU</name>
<proteinExistence type="inferred from homology"/>